<sequence length="77" mass="8512">MTLGPKVEAIKFKDAVGRMFTVPFENCKTFEAMKKVIEEAFLHVDVIGPHVLAGHFDLIGSNGEIMLPSLWASLIQP</sequence>
<feature type="non-terminal residue" evidence="2">
    <location>
        <position position="77"/>
    </location>
</feature>
<dbReference type="GeneID" id="28818382"/>
<reference evidence="2 3" key="1">
    <citation type="submission" date="2015-10" db="EMBL/GenBank/DDBJ databases">
        <title>Full genome of DAOMC 229536 Phialocephala scopiformis, a fungal endophyte of spruce producing the potent anti-insectan compound rugulosin.</title>
        <authorList>
            <consortium name="DOE Joint Genome Institute"/>
            <person name="Walker A.K."/>
            <person name="Frasz S.L."/>
            <person name="Seifert K.A."/>
            <person name="Miller J.D."/>
            <person name="Mondo S.J."/>
            <person name="Labutti K."/>
            <person name="Lipzen A."/>
            <person name="Dockter R."/>
            <person name="Kennedy M."/>
            <person name="Grigoriev I.V."/>
            <person name="Spatafora J.W."/>
        </authorList>
    </citation>
    <scope>NUCLEOTIDE SEQUENCE [LARGE SCALE GENOMIC DNA]</scope>
    <source>
        <strain evidence="2 3">CBS 120377</strain>
    </source>
</reference>
<dbReference type="Pfam" id="PF22893">
    <property type="entry name" value="ULD_2"/>
    <property type="match status" value="1"/>
</dbReference>
<dbReference type="OrthoDB" id="3045089at2759"/>
<proteinExistence type="predicted"/>
<dbReference type="RefSeq" id="XP_018078179.1">
    <property type="nucleotide sequence ID" value="XM_018208656.1"/>
</dbReference>
<dbReference type="InterPro" id="IPR054464">
    <property type="entry name" value="ULD_fung"/>
</dbReference>
<dbReference type="STRING" id="149040.A0A194XUW0"/>
<accession>A0A194XUW0</accession>
<feature type="domain" description="Ubiquitin-like" evidence="1">
    <location>
        <begin position="6"/>
        <end position="77"/>
    </location>
</feature>
<organism evidence="2 3">
    <name type="scientific">Mollisia scopiformis</name>
    <name type="common">Conifer needle endophyte fungus</name>
    <name type="synonym">Phialocephala scopiformis</name>
    <dbReference type="NCBI Taxonomy" id="149040"/>
    <lineage>
        <taxon>Eukaryota</taxon>
        <taxon>Fungi</taxon>
        <taxon>Dikarya</taxon>
        <taxon>Ascomycota</taxon>
        <taxon>Pezizomycotina</taxon>
        <taxon>Leotiomycetes</taxon>
        <taxon>Helotiales</taxon>
        <taxon>Mollisiaceae</taxon>
        <taxon>Mollisia</taxon>
    </lineage>
</organism>
<dbReference type="AlphaFoldDB" id="A0A194XUW0"/>
<dbReference type="KEGG" id="psco:LY89DRAFT_572752"/>
<evidence type="ECO:0000313" key="3">
    <source>
        <dbReference type="Proteomes" id="UP000070700"/>
    </source>
</evidence>
<gene>
    <name evidence="2" type="ORF">LY89DRAFT_572752</name>
</gene>
<name>A0A194XUW0_MOLSC</name>
<keyword evidence="3" id="KW-1185">Reference proteome</keyword>
<protein>
    <recommendedName>
        <fullName evidence="1">Ubiquitin-like domain-containing protein</fullName>
    </recommendedName>
</protein>
<dbReference type="EMBL" id="KQ947404">
    <property type="protein sequence ID" value="KUJ23824.1"/>
    <property type="molecule type" value="Genomic_DNA"/>
</dbReference>
<evidence type="ECO:0000313" key="2">
    <source>
        <dbReference type="EMBL" id="KUJ23824.1"/>
    </source>
</evidence>
<dbReference type="Proteomes" id="UP000070700">
    <property type="component" value="Unassembled WGS sequence"/>
</dbReference>
<evidence type="ECO:0000259" key="1">
    <source>
        <dbReference type="Pfam" id="PF22893"/>
    </source>
</evidence>
<dbReference type="InParanoid" id="A0A194XUW0"/>